<keyword evidence="1" id="KW-1133">Transmembrane helix</keyword>
<evidence type="ECO:0000256" key="1">
    <source>
        <dbReference type="SAM" id="Phobius"/>
    </source>
</evidence>
<comment type="caution">
    <text evidence="2">The sequence shown here is derived from an EMBL/GenBank/DDBJ whole genome shotgun (WGS) entry which is preliminary data.</text>
</comment>
<keyword evidence="1" id="KW-0812">Transmembrane</keyword>
<feature type="transmembrane region" description="Helical" evidence="1">
    <location>
        <begin position="12"/>
        <end position="39"/>
    </location>
</feature>
<dbReference type="AlphaFoldDB" id="A0A8T4KZF8"/>
<reference evidence="2" key="2">
    <citation type="submission" date="2021-05" db="EMBL/GenBank/DDBJ databases">
        <title>Protein family content uncovers lineage relationships and bacterial pathway maintenance mechanisms in DPANN archaea.</title>
        <authorList>
            <person name="Castelle C.J."/>
            <person name="Meheust R."/>
            <person name="Jaffe A.L."/>
            <person name="Seitz K."/>
            <person name="Gong X."/>
            <person name="Baker B.J."/>
            <person name="Banfield J.F."/>
        </authorList>
    </citation>
    <scope>NUCLEOTIDE SEQUENCE</scope>
    <source>
        <strain evidence="2">RIFCSPHIGHO2_01_FULL_AR10_44_11</strain>
    </source>
</reference>
<dbReference type="EMBL" id="JAGVWD010000006">
    <property type="protein sequence ID" value="MBS3057075.1"/>
    <property type="molecule type" value="Genomic_DNA"/>
</dbReference>
<protein>
    <submittedName>
        <fullName evidence="2">Uncharacterized protein</fullName>
    </submittedName>
</protein>
<keyword evidence="1" id="KW-0472">Membrane</keyword>
<gene>
    <name evidence="2" type="ORF">J4415_00430</name>
</gene>
<reference evidence="2" key="1">
    <citation type="submission" date="2021-03" db="EMBL/GenBank/DDBJ databases">
        <authorList>
            <person name="Jaffe A."/>
        </authorList>
    </citation>
    <scope>NUCLEOTIDE SEQUENCE</scope>
    <source>
        <strain evidence="2">RIFCSPHIGHO2_01_FULL_AR10_44_11</strain>
    </source>
</reference>
<evidence type="ECO:0000313" key="3">
    <source>
        <dbReference type="Proteomes" id="UP000677687"/>
    </source>
</evidence>
<name>A0A8T4KZF8_9ARCH</name>
<evidence type="ECO:0000313" key="2">
    <source>
        <dbReference type="EMBL" id="MBS3057075.1"/>
    </source>
</evidence>
<organism evidence="2 3">
    <name type="scientific">Candidatus Iainarchaeum sp</name>
    <dbReference type="NCBI Taxonomy" id="3101447"/>
    <lineage>
        <taxon>Archaea</taxon>
        <taxon>Candidatus Iainarchaeota</taxon>
        <taxon>Candidatus Iainarchaeia</taxon>
        <taxon>Candidatus Iainarchaeales</taxon>
        <taxon>Candidatus Iainarchaeaceae</taxon>
        <taxon>Candidatus Iainarchaeum</taxon>
    </lineage>
</organism>
<proteinExistence type="predicted"/>
<dbReference type="Proteomes" id="UP000677687">
    <property type="component" value="Unassembled WGS sequence"/>
</dbReference>
<sequence>MINQKGQAFDVFKLLIAAVIAIAILSLLMPIIGTITGIFTKDPTVEARTLLSDLYNKPLTWKETAGVTFSSSNPTMAVAALVEGTNLSADQVCLSLGDFATAEWEITGSGGTRKIEHSTSTSRLVKIAVECARDTEDPAQDVLDDELTSRIGSATLECDEDGCPGPTCCMVVLRRT</sequence>
<accession>A0A8T4KZF8</accession>